<keyword evidence="3 6" id="KW-0812">Transmembrane</keyword>
<reference evidence="7" key="1">
    <citation type="submission" date="2018-06" db="EMBL/GenBank/DDBJ databases">
        <authorList>
            <person name="Zhirakovskaya E."/>
        </authorList>
    </citation>
    <scope>NUCLEOTIDE SEQUENCE</scope>
</reference>
<dbReference type="AlphaFoldDB" id="A0A3B1AI25"/>
<dbReference type="Pfam" id="PF02472">
    <property type="entry name" value="ExbD"/>
    <property type="match status" value="1"/>
</dbReference>
<feature type="transmembrane region" description="Helical" evidence="6">
    <location>
        <begin position="21"/>
        <end position="45"/>
    </location>
</feature>
<evidence type="ECO:0000256" key="5">
    <source>
        <dbReference type="ARBA" id="ARBA00023136"/>
    </source>
</evidence>
<evidence type="ECO:0000256" key="4">
    <source>
        <dbReference type="ARBA" id="ARBA00022989"/>
    </source>
</evidence>
<gene>
    <name evidence="7" type="ORF">MNBD_GAMMA20-1217</name>
</gene>
<evidence type="ECO:0000256" key="1">
    <source>
        <dbReference type="ARBA" id="ARBA00004162"/>
    </source>
</evidence>
<evidence type="ECO:0000256" key="6">
    <source>
        <dbReference type="SAM" id="Phobius"/>
    </source>
</evidence>
<keyword evidence="4 6" id="KW-1133">Transmembrane helix</keyword>
<evidence type="ECO:0000313" key="7">
    <source>
        <dbReference type="EMBL" id="VAW93534.1"/>
    </source>
</evidence>
<keyword evidence="5 6" id="KW-0472">Membrane</keyword>
<dbReference type="GO" id="GO:0022857">
    <property type="term" value="F:transmembrane transporter activity"/>
    <property type="evidence" value="ECO:0007669"/>
    <property type="project" value="InterPro"/>
</dbReference>
<protein>
    <submittedName>
        <fullName evidence="7">Biopolymer transport protein ExbD/TolR</fullName>
    </submittedName>
</protein>
<dbReference type="InterPro" id="IPR003400">
    <property type="entry name" value="ExbD"/>
</dbReference>
<keyword evidence="2" id="KW-1003">Cell membrane</keyword>
<organism evidence="7">
    <name type="scientific">hydrothermal vent metagenome</name>
    <dbReference type="NCBI Taxonomy" id="652676"/>
    <lineage>
        <taxon>unclassified sequences</taxon>
        <taxon>metagenomes</taxon>
        <taxon>ecological metagenomes</taxon>
    </lineage>
</organism>
<evidence type="ECO:0000256" key="3">
    <source>
        <dbReference type="ARBA" id="ARBA00022692"/>
    </source>
</evidence>
<name>A0A3B1AI25_9ZZZZ</name>
<comment type="subcellular location">
    <subcellularLocation>
        <location evidence="1">Cell membrane</location>
        <topology evidence="1">Single-pass membrane protein</topology>
    </subcellularLocation>
</comment>
<evidence type="ECO:0000256" key="2">
    <source>
        <dbReference type="ARBA" id="ARBA00022475"/>
    </source>
</evidence>
<dbReference type="EMBL" id="UOFU01000029">
    <property type="protein sequence ID" value="VAW93534.1"/>
    <property type="molecule type" value="Genomic_DNA"/>
</dbReference>
<dbReference type="PANTHER" id="PTHR30558">
    <property type="entry name" value="EXBD MEMBRANE COMPONENT OF PMF-DRIVEN MACROMOLECULE IMPORT SYSTEM"/>
    <property type="match status" value="1"/>
</dbReference>
<accession>A0A3B1AI25</accession>
<proteinExistence type="predicted"/>
<sequence length="164" mass="18480">MSVRARVRRARRSVPELDITAFMNLMVVLVPFLLLSAVFSNLAILELNLPPDSQQADNNKQKKERNFEVIVRKDSLVVADTLGGVIKRIPLKDGKQDFKALSDLLIAIKLKYPKKENISLLLEAETPYDTLIQLMDTVREVKVLEVTSVVRKELFPQIAIGDAP</sequence>
<dbReference type="GO" id="GO:0005886">
    <property type="term" value="C:plasma membrane"/>
    <property type="evidence" value="ECO:0007669"/>
    <property type="project" value="UniProtKB-SubCell"/>
</dbReference>